<name>Q1DG85_MYXXD</name>
<dbReference type="PANTHER" id="PTHR28208">
    <property type="entry name" value="PHOSPHATIDATE PHOSPHATASE APP1"/>
    <property type="match status" value="1"/>
</dbReference>
<dbReference type="Proteomes" id="UP000002402">
    <property type="component" value="Chromosome"/>
</dbReference>
<dbReference type="GO" id="GO:0008195">
    <property type="term" value="F:phosphatidate phosphatase activity"/>
    <property type="evidence" value="ECO:0007669"/>
    <property type="project" value="InterPro"/>
</dbReference>
<feature type="domain" description="Phosphatidate phosphatase APP1 catalytic" evidence="1">
    <location>
        <begin position="197"/>
        <end position="352"/>
    </location>
</feature>
<evidence type="ECO:0000259" key="1">
    <source>
        <dbReference type="Pfam" id="PF09949"/>
    </source>
</evidence>
<reference evidence="2 3" key="1">
    <citation type="journal article" date="2006" name="Proc. Natl. Acad. Sci. U.S.A.">
        <title>Evolution of sensory complexity recorded in a myxobacterial genome.</title>
        <authorList>
            <person name="Goldman B.S."/>
            <person name="Nierman W.C."/>
            <person name="Kaiser D."/>
            <person name="Slater S.C."/>
            <person name="Durkin A.S."/>
            <person name="Eisen J.A."/>
            <person name="Ronning C.M."/>
            <person name="Barbazuk W.B."/>
            <person name="Blanchard M."/>
            <person name="Field C."/>
            <person name="Halling C."/>
            <person name="Hinkle G."/>
            <person name="Iartchuk O."/>
            <person name="Kim H.S."/>
            <person name="Mackenzie C."/>
            <person name="Madupu R."/>
            <person name="Miller N."/>
            <person name="Shvartsbeyn A."/>
            <person name="Sullivan S.A."/>
            <person name="Vaudin M."/>
            <person name="Wiegand R."/>
            <person name="Kaplan H.B."/>
        </authorList>
    </citation>
    <scope>NUCLEOTIDE SEQUENCE [LARGE SCALE GENOMIC DNA]</scope>
    <source>
        <strain evidence="3">DK1622</strain>
    </source>
</reference>
<gene>
    <name evidence="2" type="ordered locus">MXAN_0055</name>
</gene>
<sequence>MRIRTAWQARAVTVRQWTLTGLCRSIVDSSRVRLLTFTLRAMADFLPRFYRLAVRVDAHYDALSRKLRQKLGIAPPLRILPYRGYGTPERAVIKARVLEDRHVRPPQERYTLVGSAVASYKRYMTREVPGAHVAVRWGDKRWEGTTDEEGFLELWVPPPDGVRSGWHMVELELLSPDAEGVSRVAAPVRMAGPGAEFGVISDIDDTVIVTGVTDLLKRAWALFLTEHRVRLPFPGVDAFYAALQHGRGTNADNPIFYVSSSPWNLYEHLDEFLSLHKIPTGPLLLRDWGLSSQGFAPGGGHGHKLEKIRAVLGTLSHLPFILIGDSGQEDAEHYRTIVREFPGRILCVYIRNVPGHQRRAEELALIAEDIRAAGSQMLAVDDTTEAARHAAREGWIQWREVREVEAHRREDAAR</sequence>
<organism evidence="2 3">
    <name type="scientific">Myxococcus xanthus (strain DK1622)</name>
    <dbReference type="NCBI Taxonomy" id="246197"/>
    <lineage>
        <taxon>Bacteria</taxon>
        <taxon>Pseudomonadati</taxon>
        <taxon>Myxococcota</taxon>
        <taxon>Myxococcia</taxon>
        <taxon>Myxococcales</taxon>
        <taxon>Cystobacterineae</taxon>
        <taxon>Myxococcaceae</taxon>
        <taxon>Myxococcus</taxon>
    </lineage>
</organism>
<evidence type="ECO:0000313" key="3">
    <source>
        <dbReference type="Proteomes" id="UP000002402"/>
    </source>
</evidence>
<dbReference type="EMBL" id="CP000113">
    <property type="protein sequence ID" value="ABF92796.1"/>
    <property type="molecule type" value="Genomic_DNA"/>
</dbReference>
<dbReference type="KEGG" id="mxa:MXAN_0055"/>
<dbReference type="eggNOG" id="COG4850">
    <property type="taxonomic scope" value="Bacteria"/>
</dbReference>
<dbReference type="InterPro" id="IPR019236">
    <property type="entry name" value="APP1_cat"/>
</dbReference>
<protein>
    <recommendedName>
        <fullName evidence="1">Phosphatidate phosphatase APP1 catalytic domain-containing protein</fullName>
    </recommendedName>
</protein>
<dbReference type="OrthoDB" id="9789875at2"/>
<proteinExistence type="predicted"/>
<dbReference type="InterPro" id="IPR052935">
    <property type="entry name" value="Mg2+_PAP"/>
</dbReference>
<dbReference type="Pfam" id="PF09949">
    <property type="entry name" value="APP1_cat"/>
    <property type="match status" value="1"/>
</dbReference>
<dbReference type="EnsemblBacteria" id="ABF92796">
    <property type="protein sequence ID" value="ABF92796"/>
    <property type="gene ID" value="MXAN_0055"/>
</dbReference>
<keyword evidence="3" id="KW-1185">Reference proteome</keyword>
<dbReference type="HOGENOM" id="CLU_038931_1_0_7"/>
<accession>Q1DG85</accession>
<dbReference type="STRING" id="246197.MXAN_0055"/>
<dbReference type="AlphaFoldDB" id="Q1DG85"/>
<evidence type="ECO:0000313" key="2">
    <source>
        <dbReference type="EMBL" id="ABF92796.1"/>
    </source>
</evidence>
<dbReference type="PANTHER" id="PTHR28208:SF3">
    <property type="entry name" value="PHOSPHATIDATE PHOSPHATASE APP1"/>
    <property type="match status" value="1"/>
</dbReference>